<sequence>MEDSAQGYLSHSGFDVWIVVDGVRAPMYGMEHNEAGNQTSCWIASTTDKEFSVSLRRKEMENNGYRVQIFLDGHLVATKINVALKDDPRGVATYTISTTRTSATEERKFMFGTLELSDDDVLLEDPLTQNIGEIKVTIQRVEIVGTVPSKSNIYAVPSSHKVHERSKKGLEHGVKYGPAQAATQGSTSTSLYHPLNERITFVFRYRPLDMLRANNVAPPLRSVPEERHETPRSRPPTARPKKRDISTVKAESDEIGEFEEENIEDKAAKEHESLAELERVRDKQRSMTERGRPTKKIKTERKRYFTPGEVIDLT</sequence>
<feature type="compositionally biased region" description="Basic and acidic residues" evidence="1">
    <location>
        <begin position="223"/>
        <end position="232"/>
    </location>
</feature>
<dbReference type="AlphaFoldDB" id="A0A9P5Z480"/>
<name>A0A9P5Z480_9AGAR</name>
<feature type="compositionally biased region" description="Basic and acidic residues" evidence="1">
    <location>
        <begin position="243"/>
        <end position="252"/>
    </location>
</feature>
<evidence type="ECO:0000313" key="4">
    <source>
        <dbReference type="Proteomes" id="UP000807469"/>
    </source>
</evidence>
<dbReference type="PANTHER" id="PTHR36223:SF1">
    <property type="entry name" value="TRANSCRIPTION ELONGATION FACTOR EAF N-TERMINAL DOMAIN-CONTAINING PROTEIN"/>
    <property type="match status" value="1"/>
</dbReference>
<feature type="compositionally biased region" description="Basic and acidic residues" evidence="1">
    <location>
        <begin position="264"/>
        <end position="292"/>
    </location>
</feature>
<evidence type="ECO:0000259" key="2">
    <source>
        <dbReference type="Pfam" id="PF25534"/>
    </source>
</evidence>
<dbReference type="OrthoDB" id="3364132at2759"/>
<evidence type="ECO:0000256" key="1">
    <source>
        <dbReference type="SAM" id="MobiDB-lite"/>
    </source>
</evidence>
<comment type="caution">
    <text evidence="3">The sequence shown here is derived from an EMBL/GenBank/DDBJ whole genome shotgun (WGS) entry which is preliminary data.</text>
</comment>
<protein>
    <recommendedName>
        <fullName evidence="2">DUF7918 domain-containing protein</fullName>
    </recommendedName>
</protein>
<evidence type="ECO:0000313" key="3">
    <source>
        <dbReference type="EMBL" id="KAF9479615.1"/>
    </source>
</evidence>
<dbReference type="EMBL" id="MU155209">
    <property type="protein sequence ID" value="KAF9479615.1"/>
    <property type="molecule type" value="Genomic_DNA"/>
</dbReference>
<feature type="compositionally biased region" description="Acidic residues" evidence="1">
    <location>
        <begin position="253"/>
        <end position="263"/>
    </location>
</feature>
<accession>A0A9P5Z480</accession>
<gene>
    <name evidence="3" type="ORF">BDN70DRAFT_932416</name>
</gene>
<feature type="domain" description="DUF7918" evidence="2">
    <location>
        <begin position="13"/>
        <end position="218"/>
    </location>
</feature>
<reference evidence="3" key="1">
    <citation type="submission" date="2020-11" db="EMBL/GenBank/DDBJ databases">
        <authorList>
            <consortium name="DOE Joint Genome Institute"/>
            <person name="Ahrendt S."/>
            <person name="Riley R."/>
            <person name="Andreopoulos W."/>
            <person name="Labutti K."/>
            <person name="Pangilinan J."/>
            <person name="Ruiz-Duenas F.J."/>
            <person name="Barrasa J.M."/>
            <person name="Sanchez-Garcia M."/>
            <person name="Camarero S."/>
            <person name="Miyauchi S."/>
            <person name="Serrano A."/>
            <person name="Linde D."/>
            <person name="Babiker R."/>
            <person name="Drula E."/>
            <person name="Ayuso-Fernandez I."/>
            <person name="Pacheco R."/>
            <person name="Padilla G."/>
            <person name="Ferreira P."/>
            <person name="Barriuso J."/>
            <person name="Kellner H."/>
            <person name="Castanera R."/>
            <person name="Alfaro M."/>
            <person name="Ramirez L."/>
            <person name="Pisabarro A.G."/>
            <person name="Kuo A."/>
            <person name="Tritt A."/>
            <person name="Lipzen A."/>
            <person name="He G."/>
            <person name="Yan M."/>
            <person name="Ng V."/>
            <person name="Cullen D."/>
            <person name="Martin F."/>
            <person name="Rosso M.-N."/>
            <person name="Henrissat B."/>
            <person name="Hibbett D."/>
            <person name="Martinez A.T."/>
            <person name="Grigoriev I.V."/>
        </authorList>
    </citation>
    <scope>NUCLEOTIDE SEQUENCE</scope>
    <source>
        <strain evidence="3">CIRM-BRFM 674</strain>
    </source>
</reference>
<dbReference type="Pfam" id="PF25534">
    <property type="entry name" value="DUF7918"/>
    <property type="match status" value="1"/>
</dbReference>
<dbReference type="Proteomes" id="UP000807469">
    <property type="component" value="Unassembled WGS sequence"/>
</dbReference>
<dbReference type="InterPro" id="IPR057678">
    <property type="entry name" value="DUF7918"/>
</dbReference>
<proteinExistence type="predicted"/>
<keyword evidence="4" id="KW-1185">Reference proteome</keyword>
<organism evidence="3 4">
    <name type="scientific">Pholiota conissans</name>
    <dbReference type="NCBI Taxonomy" id="109636"/>
    <lineage>
        <taxon>Eukaryota</taxon>
        <taxon>Fungi</taxon>
        <taxon>Dikarya</taxon>
        <taxon>Basidiomycota</taxon>
        <taxon>Agaricomycotina</taxon>
        <taxon>Agaricomycetes</taxon>
        <taxon>Agaricomycetidae</taxon>
        <taxon>Agaricales</taxon>
        <taxon>Agaricineae</taxon>
        <taxon>Strophariaceae</taxon>
        <taxon>Pholiota</taxon>
    </lineage>
</organism>
<dbReference type="PANTHER" id="PTHR36223">
    <property type="entry name" value="BETA-LACTAMASE-TYPE TRANSPEPTIDASE FOLD DOMAIN CONTAINING PROTEIN"/>
    <property type="match status" value="1"/>
</dbReference>
<feature type="region of interest" description="Disordered" evidence="1">
    <location>
        <begin position="219"/>
        <end position="314"/>
    </location>
</feature>